<accession>A0A8J3PMN5</accession>
<sequence length="372" mass="41311">MPYQINRMQERFSTSTLATHSSRDRDGDERATAGILSAMTIAVPGAAAPKVDLDQLVTRQRGIVSRPQALAAGLDDGVIRRELRNGHWQRLLPGIYATFSGAVTLEQRRLAATLYAGPNAQITGLAALVWHGFRHLPDDKCLHLLVPHSTRRMSRGFVRVHRTHRLDPYARESNGYSVCSVARSVADACRYLDELRSVQAIVAEAVQRRLVTTEALRRELELAGKSRTRLLRQALSDISVGVRSVPEIEFKNVLGRSPLLKSILWNARIVTDAGTPLPTPDGWIDEAGIALEVDSREYHLSPEQWQKTMRRHNILTSHGVLVLHFTPSEIRSRPTHVRQVVEQAYRERIAQGARGSARLASPLGQEGAPVPA</sequence>
<evidence type="ECO:0000313" key="1">
    <source>
        <dbReference type="EMBL" id="GIG75736.1"/>
    </source>
</evidence>
<organism evidence="1 2">
    <name type="scientific">Planosporangium flavigriseum</name>
    <dbReference type="NCBI Taxonomy" id="373681"/>
    <lineage>
        <taxon>Bacteria</taxon>
        <taxon>Bacillati</taxon>
        <taxon>Actinomycetota</taxon>
        <taxon>Actinomycetes</taxon>
        <taxon>Micromonosporales</taxon>
        <taxon>Micromonosporaceae</taxon>
        <taxon>Planosporangium</taxon>
    </lineage>
</organism>
<evidence type="ECO:0000313" key="2">
    <source>
        <dbReference type="Proteomes" id="UP000653674"/>
    </source>
</evidence>
<dbReference type="RefSeq" id="WP_203981514.1">
    <property type="nucleotide sequence ID" value="NZ_BAAAQJ010000004.1"/>
</dbReference>
<comment type="caution">
    <text evidence="1">The sequence shown here is derived from an EMBL/GenBank/DDBJ whole genome shotgun (WGS) entry which is preliminary data.</text>
</comment>
<gene>
    <name evidence="1" type="ORF">Pfl04_41400</name>
</gene>
<protein>
    <recommendedName>
        <fullName evidence="3">Transcriptional regulator, AbiEi antitoxin, Type IV TA system</fullName>
    </recommendedName>
</protein>
<dbReference type="AlphaFoldDB" id="A0A8J3PMN5"/>
<reference evidence="1" key="1">
    <citation type="submission" date="2021-01" db="EMBL/GenBank/DDBJ databases">
        <title>Whole genome shotgun sequence of Planosporangium flavigriseum NBRC 105377.</title>
        <authorList>
            <person name="Komaki H."/>
            <person name="Tamura T."/>
        </authorList>
    </citation>
    <scope>NUCLEOTIDE SEQUENCE</scope>
    <source>
        <strain evidence="1">NBRC 105377</strain>
    </source>
</reference>
<proteinExistence type="predicted"/>
<dbReference type="EMBL" id="BONU01000036">
    <property type="protein sequence ID" value="GIG75736.1"/>
    <property type="molecule type" value="Genomic_DNA"/>
</dbReference>
<evidence type="ECO:0008006" key="3">
    <source>
        <dbReference type="Google" id="ProtNLM"/>
    </source>
</evidence>
<dbReference type="Gene3D" id="3.40.960.10">
    <property type="entry name" value="VSR Endonuclease"/>
    <property type="match status" value="1"/>
</dbReference>
<dbReference type="Proteomes" id="UP000653674">
    <property type="component" value="Unassembled WGS sequence"/>
</dbReference>
<name>A0A8J3PMN5_9ACTN</name>
<keyword evidence="2" id="KW-1185">Reference proteome</keyword>